<keyword evidence="3" id="KW-1185">Reference proteome</keyword>
<organism evidence="2 3">
    <name type="scientific">Panicum miliaceum</name>
    <name type="common">Proso millet</name>
    <name type="synonym">Broomcorn millet</name>
    <dbReference type="NCBI Taxonomy" id="4540"/>
    <lineage>
        <taxon>Eukaryota</taxon>
        <taxon>Viridiplantae</taxon>
        <taxon>Streptophyta</taxon>
        <taxon>Embryophyta</taxon>
        <taxon>Tracheophyta</taxon>
        <taxon>Spermatophyta</taxon>
        <taxon>Magnoliopsida</taxon>
        <taxon>Liliopsida</taxon>
        <taxon>Poales</taxon>
        <taxon>Poaceae</taxon>
        <taxon>PACMAD clade</taxon>
        <taxon>Panicoideae</taxon>
        <taxon>Panicodae</taxon>
        <taxon>Paniceae</taxon>
        <taxon>Panicinae</taxon>
        <taxon>Panicum</taxon>
        <taxon>Panicum sect. Panicum</taxon>
    </lineage>
</organism>
<feature type="region of interest" description="Disordered" evidence="1">
    <location>
        <begin position="1"/>
        <end position="24"/>
    </location>
</feature>
<reference evidence="3" key="1">
    <citation type="journal article" date="2019" name="Nat. Commun.">
        <title>The genome of broomcorn millet.</title>
        <authorList>
            <person name="Zou C."/>
            <person name="Miki D."/>
            <person name="Li D."/>
            <person name="Tang Q."/>
            <person name="Xiao L."/>
            <person name="Rajput S."/>
            <person name="Deng P."/>
            <person name="Jia W."/>
            <person name="Huang R."/>
            <person name="Zhang M."/>
            <person name="Sun Y."/>
            <person name="Hu J."/>
            <person name="Fu X."/>
            <person name="Schnable P.S."/>
            <person name="Li F."/>
            <person name="Zhang H."/>
            <person name="Feng B."/>
            <person name="Zhu X."/>
            <person name="Liu R."/>
            <person name="Schnable J.C."/>
            <person name="Zhu J.-K."/>
            <person name="Zhang H."/>
        </authorList>
    </citation>
    <scope>NUCLEOTIDE SEQUENCE [LARGE SCALE GENOMIC DNA]</scope>
</reference>
<dbReference type="Proteomes" id="UP000275267">
    <property type="component" value="Unassembled WGS sequence"/>
</dbReference>
<sequence length="108" mass="12004">MSMASRSPDTGAEDSTQGGSSYQYDNRKVLGEAASMTFQDMVIQASEGVLNHAAMEELPEDRGEKSVESQRLLTREIIILPNLIFAYRAHRCNYWEPGFIKCKLASAS</sequence>
<proteinExistence type="predicted"/>
<comment type="caution">
    <text evidence="2">The sequence shown here is derived from an EMBL/GenBank/DDBJ whole genome shotgun (WGS) entry which is preliminary data.</text>
</comment>
<evidence type="ECO:0000313" key="2">
    <source>
        <dbReference type="EMBL" id="RLN04281.1"/>
    </source>
</evidence>
<name>A0A3L6RJW5_PANMI</name>
<evidence type="ECO:0000313" key="3">
    <source>
        <dbReference type="Proteomes" id="UP000275267"/>
    </source>
</evidence>
<evidence type="ECO:0000256" key="1">
    <source>
        <dbReference type="SAM" id="MobiDB-lite"/>
    </source>
</evidence>
<protein>
    <submittedName>
        <fullName evidence="2">Uncharacterized protein</fullName>
    </submittedName>
</protein>
<gene>
    <name evidence="2" type="ORF">C2845_PM13G05010</name>
</gene>
<dbReference type="AlphaFoldDB" id="A0A3L6RJW5"/>
<dbReference type="EMBL" id="PQIB02000008">
    <property type="protein sequence ID" value="RLN04281.1"/>
    <property type="molecule type" value="Genomic_DNA"/>
</dbReference>
<accession>A0A3L6RJW5</accession>